<dbReference type="Pfam" id="PF00646">
    <property type="entry name" value="F-box"/>
    <property type="match status" value="1"/>
</dbReference>
<protein>
    <recommendedName>
        <fullName evidence="1">F-box domain-containing protein</fullName>
    </recommendedName>
</protein>
<dbReference type="RefSeq" id="XP_064703931.1">
    <property type="nucleotide sequence ID" value="XM_064849228.1"/>
</dbReference>
<organism evidence="2 3">
    <name type="scientific">Exophiala bonariae</name>
    <dbReference type="NCBI Taxonomy" id="1690606"/>
    <lineage>
        <taxon>Eukaryota</taxon>
        <taxon>Fungi</taxon>
        <taxon>Dikarya</taxon>
        <taxon>Ascomycota</taxon>
        <taxon>Pezizomycotina</taxon>
        <taxon>Eurotiomycetes</taxon>
        <taxon>Chaetothyriomycetidae</taxon>
        <taxon>Chaetothyriales</taxon>
        <taxon>Herpotrichiellaceae</taxon>
        <taxon>Exophiala</taxon>
    </lineage>
</organism>
<evidence type="ECO:0000313" key="3">
    <source>
        <dbReference type="Proteomes" id="UP001358417"/>
    </source>
</evidence>
<dbReference type="Proteomes" id="UP001358417">
    <property type="component" value="Unassembled WGS sequence"/>
</dbReference>
<proteinExistence type="predicted"/>
<evidence type="ECO:0000259" key="1">
    <source>
        <dbReference type="PROSITE" id="PS50181"/>
    </source>
</evidence>
<dbReference type="EMBL" id="JAVRRD010000021">
    <property type="protein sequence ID" value="KAK5048572.1"/>
    <property type="molecule type" value="Genomic_DNA"/>
</dbReference>
<dbReference type="InterPro" id="IPR001810">
    <property type="entry name" value="F-box_dom"/>
</dbReference>
<gene>
    <name evidence="2" type="ORF">LTR84_005663</name>
</gene>
<dbReference type="SUPFAM" id="SSF81383">
    <property type="entry name" value="F-box domain"/>
    <property type="match status" value="1"/>
</dbReference>
<sequence length="691" mass="78555">MIIDGPLLEAICKSLSMSFSNGADEPDAGLGNPIHPDLWILPNDFDAFLAEVDQIRAESNDFIHGYMNAQYGHQPPYFFVPNPPVNLLHLYPLPLHSLRPYPHGALDPRLFNPPQPAQPVWQHPQPSFHAQPFYPARNLPLFQPLPQDQNHPIYFPPLPLHVGLQRRDHLIRLPDELLRKVAGYLSFEDRESLMKTCKKLKNSTQGLTVAHINWVNTENQSRRHRPTRFPQRSLELVRVHDGKILGDLLDPSHSAGPGSIPVAGSLAKYVVKLEMGSVCPDKCKHDPDCKVCKVECDHSPCGLSYRLFSQFSGLKDLIIDVDLFKGTLKDLRLPERLQALRLYALKTQQRLKFCRSLCNLKHDNLRKLSVSTLNIGWSSERLRMSDPTSADEDKLHLPRLHSLAFLHVQIRASVLKILFWQWRNVKKVWFKHIPDSDRAKPTPRVPDNDSLDLTVFGTILESMKTSLEELYMIFHLPLRHADEPIPVPGILPSLSDFSKLRLLSIDPAVFVGVETCSMAADPALTYTGAATFAQYLPDSLEELVIVLNLEQTNRNPLVHYRSDLIEGILVDRLTNDKFPHLTDIRILEDIFYVPNKRCDTPGNPGLAAQVQPQSHVHCYVDHSTLLPSTQDPEESAQLDKLMSLCINTGILLWRLRSPRATQNIIQYSKWLHTHAAPFQGDSSWIYPVERF</sequence>
<dbReference type="AlphaFoldDB" id="A0AAV9N303"/>
<evidence type="ECO:0000313" key="2">
    <source>
        <dbReference type="EMBL" id="KAK5048572.1"/>
    </source>
</evidence>
<keyword evidence="3" id="KW-1185">Reference proteome</keyword>
<name>A0AAV9N303_9EURO</name>
<reference evidence="2 3" key="1">
    <citation type="submission" date="2023-08" db="EMBL/GenBank/DDBJ databases">
        <title>Black Yeasts Isolated from many extreme environments.</title>
        <authorList>
            <person name="Coleine C."/>
            <person name="Stajich J.E."/>
            <person name="Selbmann L."/>
        </authorList>
    </citation>
    <scope>NUCLEOTIDE SEQUENCE [LARGE SCALE GENOMIC DNA]</scope>
    <source>
        <strain evidence="2 3">CCFEE 5792</strain>
    </source>
</reference>
<comment type="caution">
    <text evidence="2">The sequence shown here is derived from an EMBL/GenBank/DDBJ whole genome shotgun (WGS) entry which is preliminary data.</text>
</comment>
<dbReference type="InterPro" id="IPR036047">
    <property type="entry name" value="F-box-like_dom_sf"/>
</dbReference>
<feature type="domain" description="F-box" evidence="1">
    <location>
        <begin position="167"/>
        <end position="217"/>
    </location>
</feature>
<dbReference type="GeneID" id="89973838"/>
<dbReference type="PROSITE" id="PS50181">
    <property type="entry name" value="FBOX"/>
    <property type="match status" value="1"/>
</dbReference>
<accession>A0AAV9N303</accession>